<evidence type="ECO:0000256" key="4">
    <source>
        <dbReference type="ARBA" id="ARBA00022692"/>
    </source>
</evidence>
<dbReference type="GO" id="GO:0055085">
    <property type="term" value="P:transmembrane transport"/>
    <property type="evidence" value="ECO:0007669"/>
    <property type="project" value="InterPro"/>
</dbReference>
<feature type="transmembrane region" description="Helical" evidence="8">
    <location>
        <begin position="130"/>
        <end position="154"/>
    </location>
</feature>
<dbReference type="InterPro" id="IPR036513">
    <property type="entry name" value="STAS_dom_sf"/>
</dbReference>
<feature type="transmembrane region" description="Helical" evidence="8">
    <location>
        <begin position="75"/>
        <end position="92"/>
    </location>
</feature>
<dbReference type="AlphaFoldDB" id="A0A2X0QU63"/>
<evidence type="ECO:0000256" key="3">
    <source>
        <dbReference type="ARBA" id="ARBA00022475"/>
    </source>
</evidence>
<dbReference type="Pfam" id="PF00916">
    <property type="entry name" value="Sulfate_transp"/>
    <property type="match status" value="1"/>
</dbReference>
<keyword evidence="5 8" id="KW-1133">Transmembrane helix</keyword>
<feature type="transmembrane region" description="Helical" evidence="8">
    <location>
        <begin position="98"/>
        <end position="118"/>
    </location>
</feature>
<evidence type="ECO:0000256" key="2">
    <source>
        <dbReference type="ARBA" id="ARBA00004236"/>
    </source>
</evidence>
<evidence type="ECO:0000256" key="7">
    <source>
        <dbReference type="ARBA" id="ARBA00023224"/>
    </source>
</evidence>
<gene>
    <name evidence="11" type="ORF">NITFAB_0920</name>
</gene>
<feature type="transmembrane region" description="Helical" evidence="8">
    <location>
        <begin position="50"/>
        <end position="68"/>
    </location>
</feature>
<evidence type="ECO:0000256" key="6">
    <source>
        <dbReference type="ARBA" id="ARBA00023136"/>
    </source>
</evidence>
<feature type="transmembrane region" description="Helical" evidence="8">
    <location>
        <begin position="337"/>
        <end position="354"/>
    </location>
</feature>
<feature type="domain" description="Chemotaxis methyl-accepting receptor Tar-related ligand-binding" evidence="10">
    <location>
        <begin position="555"/>
        <end position="709"/>
    </location>
</feature>
<reference evidence="11" key="1">
    <citation type="submission" date="2018-05" db="EMBL/GenBank/DDBJ databases">
        <authorList>
            <person name="Lanie J.A."/>
            <person name="Ng W.-L."/>
            <person name="Kazmierczak K.M."/>
            <person name="Andrzejewski T.M."/>
            <person name="Davidsen T.M."/>
            <person name="Wayne K.J."/>
            <person name="Tettelin H."/>
            <person name="Glass J.I."/>
            <person name="Rusch D."/>
            <person name="Podicherti R."/>
            <person name="Tsui H.-C.T."/>
            <person name="Winkler M.E."/>
        </authorList>
    </citation>
    <scope>NUCLEOTIDE SEQUENCE</scope>
    <source>
        <strain evidence="11">KNB</strain>
    </source>
</reference>
<dbReference type="InterPro" id="IPR001902">
    <property type="entry name" value="SLC26A/SulP_fam"/>
</dbReference>
<dbReference type="InterPro" id="IPR011547">
    <property type="entry name" value="SLC26A/SulP_dom"/>
</dbReference>
<keyword evidence="3" id="KW-1003">Cell membrane</keyword>
<dbReference type="PANTHER" id="PTHR11814">
    <property type="entry name" value="SULFATE TRANSPORTER"/>
    <property type="match status" value="1"/>
</dbReference>
<organism evidence="11">
    <name type="scientific">Candidatus Nitrotoga fabula</name>
    <dbReference type="NCBI Taxonomy" id="2182327"/>
    <lineage>
        <taxon>Bacteria</taxon>
        <taxon>Pseudomonadati</taxon>
        <taxon>Pseudomonadota</taxon>
        <taxon>Betaproteobacteria</taxon>
        <taxon>Nitrosomonadales</taxon>
        <taxon>Gallionellaceae</taxon>
        <taxon>Candidatus Nitrotoga</taxon>
    </lineage>
</organism>
<feature type="transmembrane region" description="Helical" evidence="8">
    <location>
        <begin position="361"/>
        <end position="379"/>
    </location>
</feature>
<evidence type="ECO:0000313" key="11">
    <source>
        <dbReference type="EMBL" id="SPS05330.1"/>
    </source>
</evidence>
<comment type="subcellular location">
    <subcellularLocation>
        <location evidence="2">Cell membrane</location>
    </subcellularLocation>
    <subcellularLocation>
        <location evidence="1">Membrane</location>
        <topology evidence="1">Multi-pass membrane protein</topology>
    </subcellularLocation>
</comment>
<name>A0A2X0QU63_9PROT</name>
<dbReference type="GO" id="GO:0007165">
    <property type="term" value="P:signal transduction"/>
    <property type="evidence" value="ECO:0007669"/>
    <property type="project" value="UniProtKB-KW"/>
</dbReference>
<keyword evidence="4 8" id="KW-0812">Transmembrane</keyword>
<evidence type="ECO:0000256" key="5">
    <source>
        <dbReference type="ARBA" id="ARBA00022989"/>
    </source>
</evidence>
<protein>
    <submittedName>
        <fullName evidence="11">Putative transporter (Modular protein)</fullName>
    </submittedName>
</protein>
<sequence>MSVSQSFIPKDGIAGLKENFRSDFIAGFLVFLLALPLSLGIAKASEFPPAMGVLTAMIGGIFVSFFAGSRLTIKGPAAGLITICAGCVTEFGGGIEGWHLALGAIVVASWIQIVLGFLKAGSLSDFIPHSAVHGMLAAIGIIIFSKQIHILLGIDPATLKGLDPVGLLGRIPDSVMQANQPVALIGMVSLIILFSMPKIRSDLLKKIPAPMLVLLLAIPASLIMDFKTTQPGHILVHIGDFWSSIGYNADFSAINSFAFWKYVFMFLVVGSLESILTVKAIDGLDPWKRQSDFNKDLTAVGAGNAISGLLGGLPMIAEVARSTANTRFGGRTAWANFFHGFFLLLAMLLIIPVIEMIPNAALAAMLIFVGYVLASPSLFYKTYKIGSEQLVIFLVTIAATIATDLLIGVASGILVKFFFHFVNGASLRGIFKARYALKENNDGYKLSIQDAAIFSNLMGFKKAFNQFKSGKKVELDFSRARLVDHSFMEFLKHFEDEYAHSGGTVIINGFDKFQPFSNHPLAGRKISKEYKPFIEDSVPAVRGPLIVNGFGRAQLMVLFGMLCTLPLMIVGMSKADQEIVQQDSTIPLEQVAHIEVLLLENRLALAATLVTPTPEIISHNVSQVEENIMEIEKTWNAYLANHLTPAERNLAEKFAYNRNRLVNEGLKPAIAALRMEDVKEANSIVVKKVRPLYQPVGEDIHALVKLQQADFMKHHQKSKS</sequence>
<dbReference type="Pfam" id="PF02203">
    <property type="entry name" value="TarH"/>
    <property type="match status" value="1"/>
</dbReference>
<evidence type="ECO:0000259" key="10">
    <source>
        <dbReference type="Pfam" id="PF02203"/>
    </source>
</evidence>
<keyword evidence="6 8" id="KW-0472">Membrane</keyword>
<feature type="transmembrane region" description="Helical" evidence="8">
    <location>
        <begin position="174"/>
        <end position="195"/>
    </location>
</feature>
<dbReference type="EMBL" id="LS423452">
    <property type="protein sequence ID" value="SPS05330.1"/>
    <property type="molecule type" value="Genomic_DNA"/>
</dbReference>
<dbReference type="GO" id="GO:0005886">
    <property type="term" value="C:plasma membrane"/>
    <property type="evidence" value="ECO:0007669"/>
    <property type="project" value="UniProtKB-SubCell"/>
</dbReference>
<evidence type="ECO:0000256" key="8">
    <source>
        <dbReference type="SAM" id="Phobius"/>
    </source>
</evidence>
<feature type="domain" description="SLC26A/SulP transporter" evidence="9">
    <location>
        <begin position="20"/>
        <end position="396"/>
    </location>
</feature>
<feature type="transmembrane region" description="Helical" evidence="8">
    <location>
        <begin position="257"/>
        <end position="276"/>
    </location>
</feature>
<keyword evidence="7" id="KW-0807">Transducer</keyword>
<dbReference type="InterPro" id="IPR003122">
    <property type="entry name" value="Tar_rcpt_lig-bd"/>
</dbReference>
<evidence type="ECO:0000259" key="9">
    <source>
        <dbReference type="Pfam" id="PF00916"/>
    </source>
</evidence>
<dbReference type="Gene3D" id="3.30.750.24">
    <property type="entry name" value="STAS domain"/>
    <property type="match status" value="1"/>
</dbReference>
<proteinExistence type="predicted"/>
<accession>A0A2X0QU63</accession>
<feature type="transmembrane region" description="Helical" evidence="8">
    <location>
        <begin position="391"/>
        <end position="419"/>
    </location>
</feature>
<feature type="transmembrane region" description="Helical" evidence="8">
    <location>
        <begin position="24"/>
        <end position="44"/>
    </location>
</feature>
<dbReference type="GO" id="GO:0006935">
    <property type="term" value="P:chemotaxis"/>
    <property type="evidence" value="ECO:0007669"/>
    <property type="project" value="InterPro"/>
</dbReference>
<evidence type="ECO:0000256" key="1">
    <source>
        <dbReference type="ARBA" id="ARBA00004141"/>
    </source>
</evidence>
<feature type="transmembrane region" description="Helical" evidence="8">
    <location>
        <begin position="297"/>
        <end position="317"/>
    </location>
</feature>